<keyword evidence="3" id="KW-0560">Oxidoreductase</keyword>
<dbReference type="InterPro" id="IPR011251">
    <property type="entry name" value="Luciferase-like_dom"/>
</dbReference>
<evidence type="ECO:0000313" key="6">
    <source>
        <dbReference type="EMBL" id="GIE94814.1"/>
    </source>
</evidence>
<comment type="caution">
    <text evidence="6">The sequence shown here is derived from an EMBL/GenBank/DDBJ whole genome shotgun (WGS) entry which is preliminary data.</text>
</comment>
<evidence type="ECO:0000313" key="7">
    <source>
        <dbReference type="Proteomes" id="UP000636960"/>
    </source>
</evidence>
<dbReference type="PANTHER" id="PTHR42847:SF8">
    <property type="entry name" value="CONSERVED PROTEIN"/>
    <property type="match status" value="1"/>
</dbReference>
<dbReference type="GO" id="GO:0046306">
    <property type="term" value="P:alkanesulfonate catabolic process"/>
    <property type="evidence" value="ECO:0007669"/>
    <property type="project" value="TreeGrafter"/>
</dbReference>
<organism evidence="6 7">
    <name type="scientific">Paractinoplanes rishiriensis</name>
    <dbReference type="NCBI Taxonomy" id="1050105"/>
    <lineage>
        <taxon>Bacteria</taxon>
        <taxon>Bacillati</taxon>
        <taxon>Actinomycetota</taxon>
        <taxon>Actinomycetes</taxon>
        <taxon>Micromonosporales</taxon>
        <taxon>Micromonosporaceae</taxon>
        <taxon>Paractinoplanes</taxon>
    </lineage>
</organism>
<keyword evidence="2" id="KW-0288">FMN</keyword>
<dbReference type="InterPro" id="IPR036661">
    <property type="entry name" value="Luciferase-like_sf"/>
</dbReference>
<dbReference type="InterPro" id="IPR050172">
    <property type="entry name" value="SsuD_RutA_monooxygenase"/>
</dbReference>
<dbReference type="SUPFAM" id="SSF51679">
    <property type="entry name" value="Bacterial luciferase-like"/>
    <property type="match status" value="1"/>
</dbReference>
<evidence type="ECO:0000256" key="2">
    <source>
        <dbReference type="ARBA" id="ARBA00022643"/>
    </source>
</evidence>
<accession>A0A919JWD7</accession>
<gene>
    <name evidence="6" type="ORF">Ari01nite_22790</name>
</gene>
<evidence type="ECO:0000256" key="1">
    <source>
        <dbReference type="ARBA" id="ARBA00022630"/>
    </source>
</evidence>
<keyword evidence="7" id="KW-1185">Reference proteome</keyword>
<dbReference type="RefSeq" id="WP_203781123.1">
    <property type="nucleotide sequence ID" value="NZ_BOMV01000018.1"/>
</dbReference>
<dbReference type="EMBL" id="BOMV01000018">
    <property type="protein sequence ID" value="GIE94814.1"/>
    <property type="molecule type" value="Genomic_DNA"/>
</dbReference>
<sequence length="292" mass="32266">MRLSIWPGIERPYREILDMSRHAADTGWDGVYLADHFMPNVDPGEDDTEPLLECGSVIAALGAVVPRVRIGTLVYGITYRHPAVLANMAATVDHITDGRFVLGVGAGWQINEHEQYGLELGPLRTRVDRFIEALQVLHGLLRSPRTTFHGSYYRVTDAVCEPKPVQDPLPILIGAKGEKRMLRVVAEYADIWNAWGDPDLIARKSALIDQHCADLGRSPKSIERTAQAMTTLTDDIPDQGARPLIGGSPARLAEDIARYREIGLDELIIPDDLLGSSSAERLRSMDVIRGLM</sequence>
<dbReference type="GO" id="GO:0008726">
    <property type="term" value="F:alkanesulfonate monooxygenase activity"/>
    <property type="evidence" value="ECO:0007669"/>
    <property type="project" value="TreeGrafter"/>
</dbReference>
<name>A0A919JWD7_9ACTN</name>
<dbReference type="AlphaFoldDB" id="A0A919JWD7"/>
<keyword evidence="1" id="KW-0285">Flavoprotein</keyword>
<evidence type="ECO:0000256" key="4">
    <source>
        <dbReference type="ARBA" id="ARBA00023033"/>
    </source>
</evidence>
<proteinExistence type="predicted"/>
<dbReference type="Gene3D" id="3.20.20.30">
    <property type="entry name" value="Luciferase-like domain"/>
    <property type="match status" value="1"/>
</dbReference>
<dbReference type="Pfam" id="PF00296">
    <property type="entry name" value="Bac_luciferase"/>
    <property type="match status" value="1"/>
</dbReference>
<evidence type="ECO:0000259" key="5">
    <source>
        <dbReference type="Pfam" id="PF00296"/>
    </source>
</evidence>
<keyword evidence="4" id="KW-0503">Monooxygenase</keyword>
<dbReference type="Proteomes" id="UP000636960">
    <property type="component" value="Unassembled WGS sequence"/>
</dbReference>
<reference evidence="6" key="1">
    <citation type="submission" date="2021-01" db="EMBL/GenBank/DDBJ databases">
        <title>Whole genome shotgun sequence of Actinoplanes rishiriensis NBRC 108556.</title>
        <authorList>
            <person name="Komaki H."/>
            <person name="Tamura T."/>
        </authorList>
    </citation>
    <scope>NUCLEOTIDE SEQUENCE</scope>
    <source>
        <strain evidence="6">NBRC 108556</strain>
    </source>
</reference>
<protein>
    <recommendedName>
        <fullName evidence="5">Luciferase-like domain-containing protein</fullName>
    </recommendedName>
</protein>
<dbReference type="PANTHER" id="PTHR42847">
    <property type="entry name" value="ALKANESULFONATE MONOOXYGENASE"/>
    <property type="match status" value="1"/>
</dbReference>
<feature type="domain" description="Luciferase-like" evidence="5">
    <location>
        <begin position="10"/>
        <end position="235"/>
    </location>
</feature>
<evidence type="ECO:0000256" key="3">
    <source>
        <dbReference type="ARBA" id="ARBA00023002"/>
    </source>
</evidence>